<feature type="region of interest" description="Disordered" evidence="4">
    <location>
        <begin position="245"/>
        <end position="276"/>
    </location>
</feature>
<dbReference type="InterPro" id="IPR036597">
    <property type="entry name" value="Fido-like_dom_sf"/>
</dbReference>
<accession>A0A7W4IA09</accession>
<comment type="caution">
    <text evidence="6">The sequence shown here is derived from an EMBL/GenBank/DDBJ whole genome shotgun (WGS) entry which is preliminary data.</text>
</comment>
<evidence type="ECO:0000259" key="5">
    <source>
        <dbReference type="PROSITE" id="PS51459"/>
    </source>
</evidence>
<feature type="site" description="Important for autoinhibition of adenylyltransferase activity" evidence="3">
    <location>
        <position position="35"/>
    </location>
</feature>
<protein>
    <submittedName>
        <fullName evidence="6">Fic family protein</fullName>
    </submittedName>
</protein>
<feature type="active site" evidence="1">
    <location>
        <position position="166"/>
    </location>
</feature>
<dbReference type="EMBL" id="JABEQJ010000002">
    <property type="protein sequence ID" value="MBB2158974.1"/>
    <property type="molecule type" value="Genomic_DNA"/>
</dbReference>
<keyword evidence="2" id="KW-0547">Nucleotide-binding</keyword>
<evidence type="ECO:0000256" key="3">
    <source>
        <dbReference type="PIRSR" id="PIRSR640198-3"/>
    </source>
</evidence>
<dbReference type="PANTHER" id="PTHR13504">
    <property type="entry name" value="FIDO DOMAIN-CONTAINING PROTEIN DDB_G0283145"/>
    <property type="match status" value="1"/>
</dbReference>
<dbReference type="InterPro" id="IPR003812">
    <property type="entry name" value="Fido"/>
</dbReference>
<feature type="binding site" evidence="2">
    <location>
        <begin position="170"/>
        <end position="177"/>
    </location>
    <ligand>
        <name>ATP</name>
        <dbReference type="ChEBI" id="CHEBI:30616"/>
    </ligand>
</feature>
<evidence type="ECO:0000256" key="4">
    <source>
        <dbReference type="SAM" id="MobiDB-lite"/>
    </source>
</evidence>
<evidence type="ECO:0000313" key="6">
    <source>
        <dbReference type="EMBL" id="MBB2158974.1"/>
    </source>
</evidence>
<dbReference type="PROSITE" id="PS51459">
    <property type="entry name" value="FIDO"/>
    <property type="match status" value="1"/>
</dbReference>
<name>A0A7W4IA09_9PROT</name>
<dbReference type="Gene3D" id="1.10.3290.10">
    <property type="entry name" value="Fido-like domain"/>
    <property type="match status" value="1"/>
</dbReference>
<dbReference type="SUPFAM" id="SSF140931">
    <property type="entry name" value="Fic-like"/>
    <property type="match status" value="1"/>
</dbReference>
<evidence type="ECO:0000256" key="1">
    <source>
        <dbReference type="PIRSR" id="PIRSR640198-1"/>
    </source>
</evidence>
<sequence length="276" mass="31056">MRQRLGEIRPLASDAISYVRRFYDIEFVYESNAIEGNTLTLRETSEVIEHGIAIGSKRLKDYIEAIDHYDAVLLMRSQAERREIAIREGDICALHQCVVARSEPHVGGRYSEFQRRIAGSGVVFPDPSEIPDLMSQFGQDLSRIAADEENLPERAFDAHLRLVSIHPFSDGNGRTARLLMNLILLRAGYPMLSIKPEDRGAYLDVIEHAQLNNDDKPFQEFMHFKLERGMSSYLSAIIENTPALRDISPGDNVPAGETNKTTSPRSSDQGMSPLRP</sequence>
<organism evidence="6 7">
    <name type="scientific">Gluconacetobacter sacchari</name>
    <dbReference type="NCBI Taxonomy" id="92759"/>
    <lineage>
        <taxon>Bacteria</taxon>
        <taxon>Pseudomonadati</taxon>
        <taxon>Pseudomonadota</taxon>
        <taxon>Alphaproteobacteria</taxon>
        <taxon>Acetobacterales</taxon>
        <taxon>Acetobacteraceae</taxon>
        <taxon>Gluconacetobacter</taxon>
    </lineage>
</organism>
<dbReference type="InterPro" id="IPR040198">
    <property type="entry name" value="Fido_containing"/>
</dbReference>
<feature type="domain" description="Fido" evidence="5">
    <location>
        <begin position="86"/>
        <end position="227"/>
    </location>
</feature>
<proteinExistence type="predicted"/>
<dbReference type="GO" id="GO:0005524">
    <property type="term" value="F:ATP binding"/>
    <property type="evidence" value="ECO:0007669"/>
    <property type="project" value="UniProtKB-KW"/>
</dbReference>
<reference evidence="6 7" key="1">
    <citation type="submission" date="2020-04" db="EMBL/GenBank/DDBJ databases">
        <title>Description of novel Gluconacetobacter.</title>
        <authorList>
            <person name="Sombolestani A."/>
        </authorList>
    </citation>
    <scope>NUCLEOTIDE SEQUENCE [LARGE SCALE GENOMIC DNA]</scope>
    <source>
        <strain evidence="6 7">LMG 19747</strain>
    </source>
</reference>
<feature type="compositionally biased region" description="Polar residues" evidence="4">
    <location>
        <begin position="258"/>
        <end position="270"/>
    </location>
</feature>
<evidence type="ECO:0000313" key="7">
    <source>
        <dbReference type="Proteomes" id="UP000589085"/>
    </source>
</evidence>
<dbReference type="PANTHER" id="PTHR13504:SF38">
    <property type="entry name" value="FIDO DOMAIN-CONTAINING PROTEIN"/>
    <property type="match status" value="1"/>
</dbReference>
<evidence type="ECO:0000256" key="2">
    <source>
        <dbReference type="PIRSR" id="PIRSR640198-2"/>
    </source>
</evidence>
<dbReference type="Pfam" id="PF02661">
    <property type="entry name" value="Fic"/>
    <property type="match status" value="1"/>
</dbReference>
<dbReference type="Proteomes" id="UP000589085">
    <property type="component" value="Unassembled WGS sequence"/>
</dbReference>
<keyword evidence="2" id="KW-0067">ATP-binding</keyword>
<dbReference type="AlphaFoldDB" id="A0A7W4IA09"/>
<gene>
    <name evidence="6" type="ORF">HLH48_02090</name>
</gene>